<name>A0A1C3H1J1_9GAMM</name>
<feature type="compositionally biased region" description="Basic and acidic residues" evidence="5">
    <location>
        <begin position="95"/>
        <end position="126"/>
    </location>
</feature>
<dbReference type="InterPro" id="IPR041620">
    <property type="entry name" value="CdiA_C_tRNase"/>
</dbReference>
<evidence type="ECO:0000256" key="1">
    <source>
        <dbReference type="ARBA" id="ARBA00004219"/>
    </source>
</evidence>
<feature type="domain" description="VENN motif-containing" evidence="6">
    <location>
        <begin position="29"/>
        <end position="77"/>
    </location>
</feature>
<keyword evidence="4" id="KW-0843">Virulence</keyword>
<dbReference type="AlphaFoldDB" id="A0A1C3H1J1"/>
<evidence type="ECO:0000259" key="7">
    <source>
        <dbReference type="Pfam" id="PF18664"/>
    </source>
</evidence>
<dbReference type="Proteomes" id="UP000190837">
    <property type="component" value="Unassembled WGS sequence"/>
</dbReference>
<evidence type="ECO:0000256" key="3">
    <source>
        <dbReference type="ARBA" id="ARBA00022913"/>
    </source>
</evidence>
<feature type="region of interest" description="Disordered" evidence="5">
    <location>
        <begin position="95"/>
        <end position="131"/>
    </location>
</feature>
<gene>
    <name evidence="8" type="ORF">CHUV0807_0001</name>
</gene>
<protein>
    <submittedName>
        <fullName evidence="8">Hemolysin</fullName>
    </submittedName>
</protein>
<keyword evidence="2" id="KW-0800">Toxin</keyword>
<evidence type="ECO:0000313" key="9">
    <source>
        <dbReference type="Proteomes" id="UP000190837"/>
    </source>
</evidence>
<proteinExistence type="predicted"/>
<organism evidence="8 9">
    <name type="scientific">Cardiobacterium hominis</name>
    <dbReference type="NCBI Taxonomy" id="2718"/>
    <lineage>
        <taxon>Bacteria</taxon>
        <taxon>Pseudomonadati</taxon>
        <taxon>Pseudomonadota</taxon>
        <taxon>Gammaproteobacteria</taxon>
        <taxon>Cardiobacteriales</taxon>
        <taxon>Cardiobacteriaceae</taxon>
        <taxon>Cardiobacterium</taxon>
    </lineage>
</organism>
<evidence type="ECO:0000256" key="2">
    <source>
        <dbReference type="ARBA" id="ARBA00022656"/>
    </source>
</evidence>
<reference evidence="9" key="1">
    <citation type="submission" date="2016-04" db="EMBL/GenBank/DDBJ databases">
        <authorList>
            <person name="Tagini F."/>
        </authorList>
    </citation>
    <scope>NUCLEOTIDE SEQUENCE [LARGE SCALE GENOMIC DNA]</scope>
    <source>
        <strain evidence="9">CHUV0807</strain>
    </source>
</reference>
<dbReference type="Pfam" id="PF04829">
    <property type="entry name" value="PT-VENN"/>
    <property type="match status" value="1"/>
</dbReference>
<dbReference type="CDD" id="cd20726">
    <property type="entry name" value="CDI_toxin_BpE479_tRNase-like"/>
    <property type="match status" value="1"/>
</dbReference>
<accession>A0A1C3H1J1</accession>
<dbReference type="InterPro" id="IPR006914">
    <property type="entry name" value="VENN_dom"/>
</dbReference>
<dbReference type="Pfam" id="PF18664">
    <property type="entry name" value="CdiA_C_tRNase"/>
    <property type="match status" value="1"/>
</dbReference>
<evidence type="ECO:0000256" key="5">
    <source>
        <dbReference type="SAM" id="MobiDB-lite"/>
    </source>
</evidence>
<dbReference type="GO" id="GO:0090729">
    <property type="term" value="F:toxin activity"/>
    <property type="evidence" value="ECO:0007669"/>
    <property type="project" value="UniProtKB-KW"/>
</dbReference>
<evidence type="ECO:0000313" key="8">
    <source>
        <dbReference type="EMBL" id="SAM56888.1"/>
    </source>
</evidence>
<feature type="domain" description="CdiA C-terminal tRNase" evidence="7">
    <location>
        <begin position="475"/>
        <end position="593"/>
    </location>
</feature>
<comment type="subcellular location">
    <subcellularLocation>
        <location evidence="1">Target cell</location>
        <location evidence="1">Target cell cytoplasm</location>
    </subcellularLocation>
</comment>
<dbReference type="EMBL" id="FKLO01000002">
    <property type="protein sequence ID" value="SAM56888.1"/>
    <property type="molecule type" value="Genomic_DNA"/>
</dbReference>
<evidence type="ECO:0000259" key="6">
    <source>
        <dbReference type="Pfam" id="PF04829"/>
    </source>
</evidence>
<sequence length="594" mass="65674">MATSAAITGAAEYSAPLVAKGFYGISDSSKLTAEQKETISNILGLAAAGTGAAVGNSTTAYGASRAVGNAVENNLLGPISEKERSAARDNLEWRQKGNKSLKESAETFIDRTKEDQRSEELRRQRNDGTITPEGEQELKTYLAQKVYPELYITYTQAGNDKEQSERLAKRDIYNWLKEGNSFRPDEYPYSQDNKTQKGWHKRNSKTEANLLYYQKSWYGTTRVPTSDEKTYNRAQDYIDPLRTMKQDPLYQVYDTTANGLVSMVPMTKAGQLFFVGQGIGGVLKGTKEAWKGDPQWKTTAVEAGGNLLTAGLGRLDASLTTKDIAAATRAAKADNIAAAKFMGRGNTVIQAAPSFLRTNDAATIAIKQSNWKQVEEIVNSSVGKTNGTSVVTKASPKIEADPVNFYKGIAAPHELGGYQIGMKPIVIQPQKGVNAGTTTIVVDGPTRVKLREPVNLSEVERLDTIDIASLSKNRGEASAAAELQNILGGKLRRVTDSDMSKADFIIEDGLNKGKNIDFMFTSNSREASYYINKHFEKNWRRQTSTKEQIIYHLEKADIVPLDLRNLDMQHRAKIMDFIYNNLSLEQRSRIIIME</sequence>
<keyword evidence="3" id="KW-1266">Target cell cytoplasm</keyword>
<evidence type="ECO:0000256" key="4">
    <source>
        <dbReference type="ARBA" id="ARBA00023026"/>
    </source>
</evidence>